<name>A0ABT7I3I2_9BACT</name>
<keyword evidence="4" id="KW-0808">Transferase</keyword>
<evidence type="ECO:0000256" key="1">
    <source>
        <dbReference type="ARBA" id="ARBA00006594"/>
    </source>
</evidence>
<comment type="caution">
    <text evidence="7">The sequence shown here is derived from an EMBL/GenBank/DDBJ whole genome shotgun (WGS) entry which is preliminary data.</text>
</comment>
<dbReference type="PANTHER" id="PTHR30481">
    <property type="entry name" value="DNA ADENINE METHYLASE"/>
    <property type="match status" value="1"/>
</dbReference>
<dbReference type="PRINTS" id="PR00505">
    <property type="entry name" value="D12N6MTFRASE"/>
</dbReference>
<dbReference type="PANTHER" id="PTHR30481:SF2">
    <property type="entry name" value="SITE-SPECIFIC DNA-METHYLTRANSFERASE (ADENINE-SPECIFIC)"/>
    <property type="match status" value="1"/>
</dbReference>
<dbReference type="InterPro" id="IPR023095">
    <property type="entry name" value="Ade_MeTrfase_dom_2"/>
</dbReference>
<comment type="similarity">
    <text evidence="1">Belongs to the N(4)/N(6)-methyltransferase family.</text>
</comment>
<dbReference type="InterPro" id="IPR012327">
    <property type="entry name" value="MeTrfase_D12"/>
</dbReference>
<dbReference type="SUPFAM" id="SSF53335">
    <property type="entry name" value="S-adenosyl-L-methionine-dependent methyltransferases"/>
    <property type="match status" value="1"/>
</dbReference>
<dbReference type="RefSeq" id="WP_289774017.1">
    <property type="nucleotide sequence ID" value="NZ_JANURU010000004.1"/>
</dbReference>
<accession>A0ABT7I3I2</accession>
<dbReference type="Gene3D" id="3.40.50.150">
    <property type="entry name" value="Vaccinia Virus protein VP39"/>
    <property type="match status" value="1"/>
</dbReference>
<protein>
    <recommendedName>
        <fullName evidence="2">site-specific DNA-methyltransferase (adenine-specific)</fullName>
        <ecNumber evidence="2">2.1.1.72</ecNumber>
    </recommendedName>
</protein>
<dbReference type="InterPro" id="IPR012263">
    <property type="entry name" value="M_m6A_EcoRV"/>
</dbReference>
<dbReference type="NCBIfam" id="TIGR00571">
    <property type="entry name" value="dam"/>
    <property type="match status" value="1"/>
</dbReference>
<dbReference type="GO" id="GO:0008168">
    <property type="term" value="F:methyltransferase activity"/>
    <property type="evidence" value="ECO:0007669"/>
    <property type="project" value="UniProtKB-KW"/>
</dbReference>
<dbReference type="GO" id="GO:0032259">
    <property type="term" value="P:methylation"/>
    <property type="evidence" value="ECO:0007669"/>
    <property type="project" value="UniProtKB-KW"/>
</dbReference>
<dbReference type="Gene3D" id="1.10.1020.10">
    <property type="entry name" value="Adenine-specific Methyltransferase, Domain 2"/>
    <property type="match status" value="1"/>
</dbReference>
<dbReference type="InterPro" id="IPR029063">
    <property type="entry name" value="SAM-dependent_MTases_sf"/>
</dbReference>
<keyword evidence="5" id="KW-0949">S-adenosyl-L-methionine</keyword>
<evidence type="ECO:0000313" key="8">
    <source>
        <dbReference type="Proteomes" id="UP001176223"/>
    </source>
</evidence>
<dbReference type="EC" id="2.1.1.72" evidence="2"/>
<dbReference type="Pfam" id="PF02086">
    <property type="entry name" value="MethyltransfD12"/>
    <property type="match status" value="1"/>
</dbReference>
<dbReference type="EMBL" id="JANURU010000004">
    <property type="protein sequence ID" value="MDL0146653.1"/>
    <property type="molecule type" value="Genomic_DNA"/>
</dbReference>
<gene>
    <name evidence="7" type="ORF">NYG95_03210</name>
</gene>
<keyword evidence="8" id="KW-1185">Reference proteome</keyword>
<dbReference type="Proteomes" id="UP001176223">
    <property type="component" value="Unassembled WGS sequence"/>
</dbReference>
<keyword evidence="3 7" id="KW-0489">Methyltransferase</keyword>
<evidence type="ECO:0000256" key="6">
    <source>
        <dbReference type="ARBA" id="ARBA00047942"/>
    </source>
</evidence>
<comment type="catalytic activity">
    <reaction evidence="6">
        <text>a 2'-deoxyadenosine in DNA + S-adenosyl-L-methionine = an N(6)-methyl-2'-deoxyadenosine in DNA + S-adenosyl-L-homocysteine + H(+)</text>
        <dbReference type="Rhea" id="RHEA:15197"/>
        <dbReference type="Rhea" id="RHEA-COMP:12418"/>
        <dbReference type="Rhea" id="RHEA-COMP:12419"/>
        <dbReference type="ChEBI" id="CHEBI:15378"/>
        <dbReference type="ChEBI" id="CHEBI:57856"/>
        <dbReference type="ChEBI" id="CHEBI:59789"/>
        <dbReference type="ChEBI" id="CHEBI:90615"/>
        <dbReference type="ChEBI" id="CHEBI:90616"/>
        <dbReference type="EC" id="2.1.1.72"/>
    </reaction>
</comment>
<dbReference type="PIRSF" id="PIRSF000398">
    <property type="entry name" value="M_m6A_EcoRV"/>
    <property type="match status" value="1"/>
</dbReference>
<evidence type="ECO:0000256" key="5">
    <source>
        <dbReference type="ARBA" id="ARBA00022691"/>
    </source>
</evidence>
<proteinExistence type="inferred from homology"/>
<evidence type="ECO:0000256" key="2">
    <source>
        <dbReference type="ARBA" id="ARBA00011900"/>
    </source>
</evidence>
<reference evidence="7" key="1">
    <citation type="submission" date="2022-08" db="EMBL/GenBank/DDBJ databases">
        <authorList>
            <person name="Wang H."/>
        </authorList>
    </citation>
    <scope>NUCLEOTIDE SEQUENCE</scope>
    <source>
        <strain evidence="7">XJK33-1</strain>
    </source>
</reference>
<evidence type="ECO:0000313" key="7">
    <source>
        <dbReference type="EMBL" id="MDL0146653.1"/>
    </source>
</evidence>
<sequence length="305" mass="35881">MNAKFLKSPLRYPGGKSRAIKILKYFFPKDFSEFREPFFGGGSVGLFLAQQVMQDDFSGNSLFDEINFIPKHFFVNDLNYELFCFWQTLKTQNQALIDAIQKMKKRFQNGRELYESILYRRNENLSEFQRAVDFFVLNRIAFSGVVDSGGYSQKAFESRFTQSSIERLKNMDKILANFTFSNDDYEVLLKRQGKNVFIFLDPPYYSATKSKLYGKKGNLHTNFNHQKLCDNLKNIKHKFLLTYDDSELIRELYKDFYICEYSLQYGMNNFKQEKAQKGAELLISNFSLEKNQISMWSTHKGVKCK</sequence>
<reference evidence="7" key="2">
    <citation type="journal article" date="2023" name="Microorganisms">
        <title>Isolation and Genomic Characteristics of Cat-Borne Campylobacter felis sp. nov. and Sheep-Borne Campylobacter ovis sp. nov.</title>
        <authorList>
            <person name="Wang H."/>
            <person name="Li Y."/>
            <person name="Gu Y."/>
            <person name="Zhou G."/>
            <person name="Chen X."/>
            <person name="Zhang X."/>
            <person name="Shao Z."/>
            <person name="Zhang J."/>
            <person name="Zhang M."/>
        </authorList>
    </citation>
    <scope>NUCLEOTIDE SEQUENCE</scope>
    <source>
        <strain evidence="7">XJK33-1</strain>
    </source>
</reference>
<evidence type="ECO:0000256" key="4">
    <source>
        <dbReference type="ARBA" id="ARBA00022679"/>
    </source>
</evidence>
<evidence type="ECO:0000256" key="3">
    <source>
        <dbReference type="ARBA" id="ARBA00022603"/>
    </source>
</evidence>
<organism evidence="7 8">
    <name type="scientific">Campylobacter felis</name>
    <dbReference type="NCBI Taxonomy" id="2974565"/>
    <lineage>
        <taxon>Bacteria</taxon>
        <taxon>Pseudomonadati</taxon>
        <taxon>Campylobacterota</taxon>
        <taxon>Epsilonproteobacteria</taxon>
        <taxon>Campylobacterales</taxon>
        <taxon>Campylobacteraceae</taxon>
        <taxon>Campylobacter</taxon>
    </lineage>
</organism>